<protein>
    <submittedName>
        <fullName evidence="2">Uncharacterized protein</fullName>
    </submittedName>
</protein>
<gene>
    <name evidence="2" type="ORF">GYA55_11505</name>
</gene>
<organism evidence="2 3">
    <name type="scientific">SAR324 cluster bacterium</name>
    <dbReference type="NCBI Taxonomy" id="2024889"/>
    <lineage>
        <taxon>Bacteria</taxon>
        <taxon>Deltaproteobacteria</taxon>
        <taxon>SAR324 cluster</taxon>
    </lineage>
</organism>
<evidence type="ECO:0000256" key="1">
    <source>
        <dbReference type="SAM" id="SignalP"/>
    </source>
</evidence>
<sequence length="76" mass="8213">MRNITWLVFALFSLISITAPASFAVDVPFLSSSFGHLNGFLILINAAHMPPTELAAAKGSCVEFRVRMLRADAVSC</sequence>
<dbReference type="AlphaFoldDB" id="A0A7X9IL45"/>
<name>A0A7X9IL45_9DELT</name>
<evidence type="ECO:0000313" key="2">
    <source>
        <dbReference type="EMBL" id="NMC63779.1"/>
    </source>
</evidence>
<comment type="caution">
    <text evidence="2">The sequence shown here is derived from an EMBL/GenBank/DDBJ whole genome shotgun (WGS) entry which is preliminary data.</text>
</comment>
<accession>A0A7X9IL45</accession>
<dbReference type="EMBL" id="JAAZON010000525">
    <property type="protein sequence ID" value="NMC63779.1"/>
    <property type="molecule type" value="Genomic_DNA"/>
</dbReference>
<feature type="signal peptide" evidence="1">
    <location>
        <begin position="1"/>
        <end position="24"/>
    </location>
</feature>
<feature type="chain" id="PRO_5031239955" evidence="1">
    <location>
        <begin position="25"/>
        <end position="76"/>
    </location>
</feature>
<proteinExistence type="predicted"/>
<dbReference type="Proteomes" id="UP000524246">
    <property type="component" value="Unassembled WGS sequence"/>
</dbReference>
<reference evidence="2 3" key="1">
    <citation type="journal article" date="2020" name="Biotechnol. Biofuels">
        <title>New insights from the biogas microbiome by comprehensive genome-resolved metagenomics of nearly 1600 species originating from multiple anaerobic digesters.</title>
        <authorList>
            <person name="Campanaro S."/>
            <person name="Treu L."/>
            <person name="Rodriguez-R L.M."/>
            <person name="Kovalovszki A."/>
            <person name="Ziels R.M."/>
            <person name="Maus I."/>
            <person name="Zhu X."/>
            <person name="Kougias P.G."/>
            <person name="Basile A."/>
            <person name="Luo G."/>
            <person name="Schluter A."/>
            <person name="Konstantinidis K.T."/>
            <person name="Angelidaki I."/>
        </authorList>
    </citation>
    <scope>NUCLEOTIDE SEQUENCE [LARGE SCALE GENOMIC DNA]</scope>
    <source>
        <strain evidence="2">AS27yjCOA_65</strain>
    </source>
</reference>
<keyword evidence="1" id="KW-0732">Signal</keyword>
<evidence type="ECO:0000313" key="3">
    <source>
        <dbReference type="Proteomes" id="UP000524246"/>
    </source>
</evidence>